<proteinExistence type="inferred from homology"/>
<evidence type="ECO:0000256" key="5">
    <source>
        <dbReference type="ARBA" id="ARBA00022801"/>
    </source>
</evidence>
<protein>
    <submittedName>
        <fullName evidence="8">Type II toxin-antitoxin system HicA family toxin</fullName>
    </submittedName>
</protein>
<evidence type="ECO:0000256" key="3">
    <source>
        <dbReference type="ARBA" id="ARBA00022722"/>
    </source>
</evidence>
<evidence type="ECO:0000256" key="4">
    <source>
        <dbReference type="ARBA" id="ARBA00022759"/>
    </source>
</evidence>
<keyword evidence="6" id="KW-0694">RNA-binding</keyword>
<gene>
    <name evidence="8" type="ORF">HWI92_17420</name>
</gene>
<reference evidence="8 9" key="1">
    <citation type="submission" date="2020-06" db="EMBL/GenBank/DDBJ databases">
        <title>Dyadobacter sandarakinus sp. nov., isolated from the soil of the Arctic Yellow River Station.</title>
        <authorList>
            <person name="Zhang Y."/>
            <person name="Peng F."/>
        </authorList>
    </citation>
    <scope>NUCLEOTIDE SEQUENCE [LARGE SCALE GENOMIC DNA]</scope>
    <source>
        <strain evidence="8 9">Q3-56</strain>
    </source>
</reference>
<accession>A0ABX7I8X9</accession>
<keyword evidence="9" id="KW-1185">Reference proteome</keyword>
<evidence type="ECO:0000256" key="7">
    <source>
        <dbReference type="ARBA" id="ARBA00023016"/>
    </source>
</evidence>
<dbReference type="InterPro" id="IPR038570">
    <property type="entry name" value="HicA_sf"/>
</dbReference>
<evidence type="ECO:0000256" key="6">
    <source>
        <dbReference type="ARBA" id="ARBA00022884"/>
    </source>
</evidence>
<keyword evidence="2" id="KW-1277">Toxin-antitoxin system</keyword>
<organism evidence="8 9">
    <name type="scientific">Dyadobacter sandarakinus</name>
    <dbReference type="NCBI Taxonomy" id="2747268"/>
    <lineage>
        <taxon>Bacteria</taxon>
        <taxon>Pseudomonadati</taxon>
        <taxon>Bacteroidota</taxon>
        <taxon>Cytophagia</taxon>
        <taxon>Cytophagales</taxon>
        <taxon>Spirosomataceae</taxon>
        <taxon>Dyadobacter</taxon>
    </lineage>
</organism>
<evidence type="ECO:0000313" key="8">
    <source>
        <dbReference type="EMBL" id="QRR02561.1"/>
    </source>
</evidence>
<comment type="similarity">
    <text evidence="1">Belongs to the HicA mRNA interferase family.</text>
</comment>
<dbReference type="InterPro" id="IPR012933">
    <property type="entry name" value="HicA_mRNA_interferase"/>
</dbReference>
<dbReference type="Proteomes" id="UP000612680">
    <property type="component" value="Chromosome"/>
</dbReference>
<keyword evidence="3" id="KW-0540">Nuclease</keyword>
<dbReference type="EMBL" id="CP056775">
    <property type="protein sequence ID" value="QRR02561.1"/>
    <property type="molecule type" value="Genomic_DNA"/>
</dbReference>
<dbReference type="SUPFAM" id="SSF54786">
    <property type="entry name" value="YcfA/nrd intein domain"/>
    <property type="match status" value="1"/>
</dbReference>
<dbReference type="Pfam" id="PF07927">
    <property type="entry name" value="HicA_toxin"/>
    <property type="match status" value="1"/>
</dbReference>
<dbReference type="Gene3D" id="3.30.920.30">
    <property type="entry name" value="Hypothetical protein"/>
    <property type="match status" value="1"/>
</dbReference>
<name>A0ABX7I8X9_9BACT</name>
<evidence type="ECO:0000256" key="1">
    <source>
        <dbReference type="ARBA" id="ARBA00006620"/>
    </source>
</evidence>
<keyword evidence="4" id="KW-0255">Endonuclease</keyword>
<keyword evidence="5" id="KW-0378">Hydrolase</keyword>
<evidence type="ECO:0000256" key="2">
    <source>
        <dbReference type="ARBA" id="ARBA00022649"/>
    </source>
</evidence>
<evidence type="ECO:0000313" key="9">
    <source>
        <dbReference type="Proteomes" id="UP000612680"/>
    </source>
</evidence>
<sequence>MRHPAKPGQLVVPYHVGKEVKKGLLAALLKQAGIETKKR</sequence>
<keyword evidence="7" id="KW-0346">Stress response</keyword>